<keyword evidence="3" id="KW-1185">Reference proteome</keyword>
<dbReference type="InParanoid" id="A0A2P5F694"/>
<gene>
    <name evidence="2" type="ORF">TorRG33x02_108600</name>
</gene>
<dbReference type="PANTHER" id="PTHR36764:SF1">
    <property type="entry name" value="TRNA (ILE)-LYSIDINE SYNTHASE"/>
    <property type="match status" value="1"/>
</dbReference>
<organism evidence="2 3">
    <name type="scientific">Trema orientale</name>
    <name type="common">Charcoal tree</name>
    <name type="synonym">Celtis orientalis</name>
    <dbReference type="NCBI Taxonomy" id="63057"/>
    <lineage>
        <taxon>Eukaryota</taxon>
        <taxon>Viridiplantae</taxon>
        <taxon>Streptophyta</taxon>
        <taxon>Embryophyta</taxon>
        <taxon>Tracheophyta</taxon>
        <taxon>Spermatophyta</taxon>
        <taxon>Magnoliopsida</taxon>
        <taxon>eudicotyledons</taxon>
        <taxon>Gunneridae</taxon>
        <taxon>Pentapetalae</taxon>
        <taxon>rosids</taxon>
        <taxon>fabids</taxon>
        <taxon>Rosales</taxon>
        <taxon>Cannabaceae</taxon>
        <taxon>Trema</taxon>
    </lineage>
</organism>
<proteinExistence type="predicted"/>
<dbReference type="FunCoup" id="A0A2P5F694">
    <property type="interactions" value="1720"/>
</dbReference>
<feature type="region of interest" description="Disordered" evidence="1">
    <location>
        <begin position="277"/>
        <end position="369"/>
    </location>
</feature>
<reference evidence="3" key="1">
    <citation type="submission" date="2016-06" db="EMBL/GenBank/DDBJ databases">
        <title>Parallel loss of symbiosis genes in relatives of nitrogen-fixing non-legume Parasponia.</title>
        <authorList>
            <person name="Van Velzen R."/>
            <person name="Holmer R."/>
            <person name="Bu F."/>
            <person name="Rutten L."/>
            <person name="Van Zeijl A."/>
            <person name="Liu W."/>
            <person name="Santuari L."/>
            <person name="Cao Q."/>
            <person name="Sharma T."/>
            <person name="Shen D."/>
            <person name="Roswanjaya Y."/>
            <person name="Wardhani T."/>
            <person name="Kalhor M.S."/>
            <person name="Jansen J."/>
            <person name="Van den Hoogen J."/>
            <person name="Gungor B."/>
            <person name="Hartog M."/>
            <person name="Hontelez J."/>
            <person name="Verver J."/>
            <person name="Yang W.-C."/>
            <person name="Schijlen E."/>
            <person name="Repin R."/>
            <person name="Schilthuizen M."/>
            <person name="Schranz E."/>
            <person name="Heidstra R."/>
            <person name="Miyata K."/>
            <person name="Fedorova E."/>
            <person name="Kohlen W."/>
            <person name="Bisseling T."/>
            <person name="Smit S."/>
            <person name="Geurts R."/>
        </authorList>
    </citation>
    <scope>NUCLEOTIDE SEQUENCE [LARGE SCALE GENOMIC DNA]</scope>
    <source>
        <strain evidence="3">cv. RG33-2</strain>
    </source>
</reference>
<feature type="compositionally biased region" description="Basic and acidic residues" evidence="1">
    <location>
        <begin position="134"/>
        <end position="161"/>
    </location>
</feature>
<name>A0A2P5F694_TREOI</name>
<accession>A0A2P5F694</accession>
<dbReference type="Proteomes" id="UP000237000">
    <property type="component" value="Unassembled WGS sequence"/>
</dbReference>
<feature type="compositionally biased region" description="Low complexity" evidence="1">
    <location>
        <begin position="345"/>
        <end position="358"/>
    </location>
</feature>
<feature type="compositionally biased region" description="Basic and acidic residues" evidence="1">
    <location>
        <begin position="169"/>
        <end position="185"/>
    </location>
</feature>
<sequence length="369" mass="40083">MVAISLYRGNLHRAPDVPRRWLMPTPQISLKDFRLLLSRRSRALSRLRSSTTTTIATSSNPNPNPNPNLDSEQQDGASKEVPDVSNQETRVNTEKVAADWGEGPSGESKDGENPNLDGASVKPVDGCGSVPDPKSNEPDKGCVPVEDRAKPQEVEVQKVDELANPNLETTKKEDLPNEKNKRKREVEEKLQVLNDKKHNLVQVLKQILSAEEELKRRISMQGTSARPAVPLQVDANNDSVSLNRLVASRMGSEPNLSGEAEGGETDVLSNHNYHSRQISRMNSTSPSSESPIRRPPFIQHNVAPHPTPRTSLGAAGSPSRFTPMGQQGHSANLPTLSVSGTNYIASSPSPAASGGTSAFRDSRLPSPWN</sequence>
<dbReference type="EMBL" id="JXTC01000059">
    <property type="protein sequence ID" value="PON93289.1"/>
    <property type="molecule type" value="Genomic_DNA"/>
</dbReference>
<dbReference type="AlphaFoldDB" id="A0A2P5F694"/>
<feature type="compositionally biased region" description="Low complexity" evidence="1">
    <location>
        <begin position="46"/>
        <end position="61"/>
    </location>
</feature>
<dbReference type="OrthoDB" id="1922268at2759"/>
<feature type="compositionally biased region" description="Low complexity" evidence="1">
    <location>
        <begin position="279"/>
        <end position="290"/>
    </location>
</feature>
<feature type="compositionally biased region" description="Polar residues" evidence="1">
    <location>
        <begin position="324"/>
        <end position="344"/>
    </location>
</feature>
<dbReference type="PANTHER" id="PTHR36764">
    <property type="entry name" value="TRNA (ILE)-LYSIDINE SYNTHASE"/>
    <property type="match status" value="1"/>
</dbReference>
<evidence type="ECO:0000313" key="3">
    <source>
        <dbReference type="Proteomes" id="UP000237000"/>
    </source>
</evidence>
<protein>
    <submittedName>
        <fullName evidence="2">tRNA (Ile)-lysidine synthase</fullName>
    </submittedName>
</protein>
<dbReference type="GO" id="GO:0009507">
    <property type="term" value="C:chloroplast"/>
    <property type="evidence" value="ECO:0007669"/>
    <property type="project" value="TreeGrafter"/>
</dbReference>
<dbReference type="STRING" id="63057.A0A2P5F694"/>
<evidence type="ECO:0000313" key="2">
    <source>
        <dbReference type="EMBL" id="PON93289.1"/>
    </source>
</evidence>
<evidence type="ECO:0000256" key="1">
    <source>
        <dbReference type="SAM" id="MobiDB-lite"/>
    </source>
</evidence>
<feature type="region of interest" description="Disordered" evidence="1">
    <location>
        <begin position="44"/>
        <end position="185"/>
    </location>
</feature>
<comment type="caution">
    <text evidence="2">The sequence shown here is derived from an EMBL/GenBank/DDBJ whole genome shotgun (WGS) entry which is preliminary data.</text>
</comment>